<keyword evidence="4" id="KW-1185">Reference proteome</keyword>
<dbReference type="Gene3D" id="1.20.144.10">
    <property type="entry name" value="Phosphatidic acid phosphatase type 2/haloperoxidase"/>
    <property type="match status" value="1"/>
</dbReference>
<evidence type="ECO:0000313" key="3">
    <source>
        <dbReference type="EMBL" id="GMA21842.1"/>
    </source>
</evidence>
<feature type="transmembrane region" description="Helical" evidence="1">
    <location>
        <begin position="185"/>
        <end position="203"/>
    </location>
</feature>
<feature type="transmembrane region" description="Helical" evidence="1">
    <location>
        <begin position="59"/>
        <end position="78"/>
    </location>
</feature>
<dbReference type="PANTHER" id="PTHR14969:SF13">
    <property type="entry name" value="AT30094P"/>
    <property type="match status" value="1"/>
</dbReference>
<keyword evidence="1" id="KW-0812">Transmembrane</keyword>
<evidence type="ECO:0000259" key="2">
    <source>
        <dbReference type="SMART" id="SM00014"/>
    </source>
</evidence>
<gene>
    <name evidence="3" type="ORF">GCM10025862_38630</name>
</gene>
<reference evidence="4" key="1">
    <citation type="journal article" date="2019" name="Int. J. Syst. Evol. Microbiol.">
        <title>The Global Catalogue of Microorganisms (GCM) 10K type strain sequencing project: providing services to taxonomists for standard genome sequencing and annotation.</title>
        <authorList>
            <consortium name="The Broad Institute Genomics Platform"/>
            <consortium name="The Broad Institute Genome Sequencing Center for Infectious Disease"/>
            <person name="Wu L."/>
            <person name="Ma J."/>
        </authorList>
    </citation>
    <scope>NUCLEOTIDE SEQUENCE [LARGE SCALE GENOMIC DNA]</scope>
    <source>
        <strain evidence="4">NBRC 105830</strain>
    </source>
</reference>
<accession>A0ABQ6HV40</accession>
<protein>
    <submittedName>
        <fullName evidence="3">Phosphatase PAP2 family protein</fullName>
    </submittedName>
</protein>
<name>A0ABQ6HV40_9MICO</name>
<dbReference type="InterPro" id="IPR036938">
    <property type="entry name" value="PAP2/HPO_sf"/>
</dbReference>
<feature type="domain" description="Phosphatidic acid phosphatase type 2/haloperoxidase" evidence="2">
    <location>
        <begin position="85"/>
        <end position="200"/>
    </location>
</feature>
<proteinExistence type="predicted"/>
<dbReference type="SMART" id="SM00014">
    <property type="entry name" value="acidPPc"/>
    <property type="match status" value="1"/>
</dbReference>
<keyword evidence="1" id="KW-0472">Membrane</keyword>
<dbReference type="SUPFAM" id="SSF48317">
    <property type="entry name" value="Acid phosphatase/Vanadium-dependent haloperoxidase"/>
    <property type="match status" value="1"/>
</dbReference>
<dbReference type="InterPro" id="IPR000326">
    <property type="entry name" value="PAP2/HPO"/>
</dbReference>
<dbReference type="PANTHER" id="PTHR14969">
    <property type="entry name" value="SPHINGOSINE-1-PHOSPHATE PHOSPHOHYDROLASE"/>
    <property type="match status" value="1"/>
</dbReference>
<feature type="transmembrane region" description="Helical" evidence="1">
    <location>
        <begin position="126"/>
        <end position="145"/>
    </location>
</feature>
<dbReference type="Proteomes" id="UP001157109">
    <property type="component" value="Unassembled WGS sequence"/>
</dbReference>
<sequence>MRGALAAAILCLPVVVLASLVTISWDELIEVDQRAILAATGVTRSHPALFDALITWQEIFLPWHVYLAALPIAIWTWVRGLRGRTIWGVATMLIGWNLGLQAKLIVERARPLYDDPVSRAPGFSFPSGHAFNTAMMLVTSLIMAWPLLRRWPSPARVAVVAAAAVVIVLTALDRVFLGVHFPSDVVAGVLLALGLAFASYLGYRYEPRRESR</sequence>
<organism evidence="3 4">
    <name type="scientific">Arsenicicoccus piscis</name>
    <dbReference type="NCBI Taxonomy" id="673954"/>
    <lineage>
        <taxon>Bacteria</taxon>
        <taxon>Bacillati</taxon>
        <taxon>Actinomycetota</taxon>
        <taxon>Actinomycetes</taxon>
        <taxon>Micrococcales</taxon>
        <taxon>Intrasporangiaceae</taxon>
        <taxon>Arsenicicoccus</taxon>
    </lineage>
</organism>
<dbReference type="EMBL" id="BSUJ01000001">
    <property type="protein sequence ID" value="GMA21842.1"/>
    <property type="molecule type" value="Genomic_DNA"/>
</dbReference>
<dbReference type="Pfam" id="PF01569">
    <property type="entry name" value="PAP2"/>
    <property type="match status" value="1"/>
</dbReference>
<keyword evidence="1" id="KW-1133">Transmembrane helix</keyword>
<evidence type="ECO:0000256" key="1">
    <source>
        <dbReference type="SAM" id="Phobius"/>
    </source>
</evidence>
<feature type="transmembrane region" description="Helical" evidence="1">
    <location>
        <begin position="85"/>
        <end position="106"/>
    </location>
</feature>
<comment type="caution">
    <text evidence="3">The sequence shown here is derived from an EMBL/GenBank/DDBJ whole genome shotgun (WGS) entry which is preliminary data.</text>
</comment>
<feature type="transmembrane region" description="Helical" evidence="1">
    <location>
        <begin position="157"/>
        <end position="179"/>
    </location>
</feature>
<evidence type="ECO:0000313" key="4">
    <source>
        <dbReference type="Proteomes" id="UP001157109"/>
    </source>
</evidence>